<feature type="transmembrane region" description="Helical" evidence="6">
    <location>
        <begin position="362"/>
        <end position="386"/>
    </location>
</feature>
<dbReference type="GO" id="GO:0005886">
    <property type="term" value="C:plasma membrane"/>
    <property type="evidence" value="ECO:0007669"/>
    <property type="project" value="UniProtKB-SubCell"/>
</dbReference>
<dbReference type="Proteomes" id="UP000183129">
    <property type="component" value="Unassembled WGS sequence"/>
</dbReference>
<sequence>MNGSLFVIGLLVLMHGFILGRINDELTNSEHFSKKNPDFLLLEILTEPVLSFGQIQFTAMVKSIEKEGRRTKASGRILIKIKPIKMRLSDLSFGQLLWAPGNYELTAGPLNPGMFDYKKWLARKKVHHQYLIEEKDVLLLNQRAGNKLLSHAVEWRKKQVDLYRKLLVKKDAVDVASTLILGYRAELDRALVSAYSRTGTIHVLSVSGMHVGIIYIVLDWLLLHLNTTRTGRHLKLFILLSLIWFYTILTGYAASVIRAAVMLSIFLISKTLGRTSAYQNLIFLAAFGMLHYNPYWLWDIGFQLSFLAVAGIIYLYPLICNALNWQTPPSKKLGELVSLSIAAQLFTTPLSIYYFHLFPMSFIISNIFITIPVTLIMYSGILVIILKSQYLAIFLEWQITLLNEGLIQINNLPYPVIERLWPTEFQVAILYLLLILLLIPGSAKNRLFGIATLMILLQITIVCRKVSIRQQSQMMHFNTPYPSTLAYIQANRAYIITNLNQSDPTFAYYIQPALDSMGIKKVFIFPK</sequence>
<keyword evidence="3 6" id="KW-0812">Transmembrane</keyword>
<evidence type="ECO:0000313" key="9">
    <source>
        <dbReference type="EMBL" id="SFE49256.1"/>
    </source>
</evidence>
<organism evidence="9 10">
    <name type="scientific">Pedobacter antarcticus</name>
    <dbReference type="NCBI Taxonomy" id="34086"/>
    <lineage>
        <taxon>Bacteria</taxon>
        <taxon>Pseudomonadati</taxon>
        <taxon>Bacteroidota</taxon>
        <taxon>Sphingobacteriia</taxon>
        <taxon>Sphingobacteriales</taxon>
        <taxon>Sphingobacteriaceae</taxon>
        <taxon>Pedobacter</taxon>
    </lineage>
</organism>
<evidence type="ECO:0000256" key="2">
    <source>
        <dbReference type="ARBA" id="ARBA00022475"/>
    </source>
</evidence>
<keyword evidence="5 6" id="KW-0472">Membrane</keyword>
<dbReference type="NCBIfam" id="TIGR00360">
    <property type="entry name" value="ComEC_N-term"/>
    <property type="match status" value="1"/>
</dbReference>
<keyword evidence="2" id="KW-1003">Cell membrane</keyword>
<feature type="transmembrane region" description="Helical" evidence="6">
    <location>
        <begin position="304"/>
        <end position="324"/>
    </location>
</feature>
<gene>
    <name evidence="9" type="ORF">SAMN03003324_00671</name>
</gene>
<accession>A0A1I2AZL1</accession>
<dbReference type="Pfam" id="PF03772">
    <property type="entry name" value="Competence"/>
    <property type="match status" value="1"/>
</dbReference>
<feature type="transmembrane region" description="Helical" evidence="6">
    <location>
        <begin position="280"/>
        <end position="298"/>
    </location>
</feature>
<dbReference type="InterPro" id="IPR025405">
    <property type="entry name" value="DUF4131"/>
</dbReference>
<dbReference type="PANTHER" id="PTHR30619:SF1">
    <property type="entry name" value="RECOMBINATION PROTEIN 2"/>
    <property type="match status" value="1"/>
</dbReference>
<feature type="domain" description="ComEC/Rec2-related protein" evidence="7">
    <location>
        <begin position="179"/>
        <end position="439"/>
    </location>
</feature>
<proteinExistence type="predicted"/>
<dbReference type="AlphaFoldDB" id="A0A1I2AZL1"/>
<evidence type="ECO:0000259" key="7">
    <source>
        <dbReference type="Pfam" id="PF03772"/>
    </source>
</evidence>
<feature type="transmembrane region" description="Helical" evidence="6">
    <location>
        <begin position="336"/>
        <end position="356"/>
    </location>
</feature>
<evidence type="ECO:0000259" key="8">
    <source>
        <dbReference type="Pfam" id="PF13567"/>
    </source>
</evidence>
<feature type="domain" description="DUF4131" evidence="8">
    <location>
        <begin position="6"/>
        <end position="135"/>
    </location>
</feature>
<feature type="transmembrane region" description="Helical" evidence="6">
    <location>
        <begin position="447"/>
        <end position="466"/>
    </location>
</feature>
<dbReference type="InterPro" id="IPR004477">
    <property type="entry name" value="ComEC_N"/>
</dbReference>
<evidence type="ECO:0000256" key="4">
    <source>
        <dbReference type="ARBA" id="ARBA00022989"/>
    </source>
</evidence>
<feature type="transmembrane region" description="Helical" evidence="6">
    <location>
        <begin position="243"/>
        <end position="268"/>
    </location>
</feature>
<evidence type="ECO:0000256" key="5">
    <source>
        <dbReference type="ARBA" id="ARBA00023136"/>
    </source>
</evidence>
<evidence type="ECO:0000256" key="1">
    <source>
        <dbReference type="ARBA" id="ARBA00004651"/>
    </source>
</evidence>
<evidence type="ECO:0000256" key="6">
    <source>
        <dbReference type="SAM" id="Phobius"/>
    </source>
</evidence>
<dbReference type="PANTHER" id="PTHR30619">
    <property type="entry name" value="DNA INTERNALIZATION/COMPETENCE PROTEIN COMEC/REC2"/>
    <property type="match status" value="1"/>
</dbReference>
<protein>
    <submittedName>
        <fullName evidence="9">Competence protein ComEC</fullName>
    </submittedName>
</protein>
<dbReference type="InterPro" id="IPR052159">
    <property type="entry name" value="Competence_DNA_uptake"/>
</dbReference>
<dbReference type="STRING" id="34086.SAMN04488084_10138"/>
<evidence type="ECO:0000313" key="10">
    <source>
        <dbReference type="Proteomes" id="UP000183129"/>
    </source>
</evidence>
<feature type="transmembrane region" description="Helical" evidence="6">
    <location>
        <begin position="203"/>
        <end position="223"/>
    </location>
</feature>
<keyword evidence="4 6" id="KW-1133">Transmembrane helix</keyword>
<dbReference type="Pfam" id="PF13567">
    <property type="entry name" value="DUF4131"/>
    <property type="match status" value="1"/>
</dbReference>
<dbReference type="EMBL" id="FONS01000001">
    <property type="protein sequence ID" value="SFE49256.1"/>
    <property type="molecule type" value="Genomic_DNA"/>
</dbReference>
<name>A0A1I2AZL1_9SPHI</name>
<comment type="subcellular location">
    <subcellularLocation>
        <location evidence="1">Cell membrane</location>
        <topology evidence="1">Multi-pass membrane protein</topology>
    </subcellularLocation>
</comment>
<feature type="transmembrane region" description="Helical" evidence="6">
    <location>
        <begin position="425"/>
        <end position="441"/>
    </location>
</feature>
<evidence type="ECO:0000256" key="3">
    <source>
        <dbReference type="ARBA" id="ARBA00022692"/>
    </source>
</evidence>
<reference evidence="9 10" key="1">
    <citation type="submission" date="2016-10" db="EMBL/GenBank/DDBJ databases">
        <authorList>
            <person name="de Groot N.N."/>
        </authorList>
    </citation>
    <scope>NUCLEOTIDE SEQUENCE [LARGE SCALE GENOMIC DNA]</scope>
    <source>
        <strain evidence="9 10">ATCC 51969</strain>
    </source>
</reference>